<evidence type="ECO:0000256" key="1">
    <source>
        <dbReference type="ARBA" id="ARBA00004229"/>
    </source>
</evidence>
<keyword evidence="3" id="KW-0934">Plastid</keyword>
<dbReference type="GO" id="GO:0003729">
    <property type="term" value="F:mRNA binding"/>
    <property type="evidence" value="ECO:0007669"/>
    <property type="project" value="TreeGrafter"/>
</dbReference>
<dbReference type="Gene3D" id="3.30.70.330">
    <property type="match status" value="2"/>
</dbReference>
<dbReference type="Pfam" id="PF00076">
    <property type="entry name" value="RRM_1"/>
    <property type="match status" value="2"/>
</dbReference>
<feature type="compositionally biased region" description="Acidic residues" evidence="9">
    <location>
        <begin position="83"/>
        <end position="99"/>
    </location>
</feature>
<evidence type="ECO:0000259" key="10">
    <source>
        <dbReference type="PROSITE" id="PS50102"/>
    </source>
</evidence>
<dbReference type="GO" id="GO:0006397">
    <property type="term" value="P:mRNA processing"/>
    <property type="evidence" value="ECO:0007669"/>
    <property type="project" value="UniProtKB-KW"/>
</dbReference>
<comment type="caution">
    <text evidence="11">The sequence shown here is derived from an EMBL/GenBank/DDBJ whole genome shotgun (WGS) entry which is preliminary data.</text>
</comment>
<keyword evidence="12" id="KW-1185">Reference proteome</keyword>
<dbReference type="PANTHER" id="PTHR48025">
    <property type="entry name" value="OS02G0815200 PROTEIN"/>
    <property type="match status" value="1"/>
</dbReference>
<dbReference type="SUPFAM" id="SSF54928">
    <property type="entry name" value="RNA-binding domain, RBD"/>
    <property type="match status" value="1"/>
</dbReference>
<keyword evidence="5" id="KW-0677">Repeat</keyword>
<keyword evidence="4" id="KW-0507">mRNA processing</keyword>
<evidence type="ECO:0000256" key="9">
    <source>
        <dbReference type="SAM" id="MobiDB-lite"/>
    </source>
</evidence>
<reference evidence="11" key="1">
    <citation type="submission" date="2023-10" db="EMBL/GenBank/DDBJ databases">
        <title>Chromosome-level genome of the transformable northern wattle, Acacia crassicarpa.</title>
        <authorList>
            <person name="Massaro I."/>
            <person name="Sinha N.R."/>
            <person name="Poethig S."/>
            <person name="Leichty A.R."/>
        </authorList>
    </citation>
    <scope>NUCLEOTIDE SEQUENCE</scope>
    <source>
        <strain evidence="11">Acra3RX</strain>
        <tissue evidence="11">Leaf</tissue>
    </source>
</reference>
<evidence type="ECO:0000313" key="11">
    <source>
        <dbReference type="EMBL" id="KAK4281737.1"/>
    </source>
</evidence>
<gene>
    <name evidence="11" type="ORF">QN277_013195</name>
</gene>
<sequence>MAASTAPSSSLCNRLHSLYVTPSSFSITLKFPPTPISHKPPNLNLKPHSLTPSPLSLYHLRLASAAFDGFEVDQDSTNAEQVQEPEAESSENSEQEEDDQKVSDSNEAGRIYVGNLPFSMTSSQLSEIFQEAGNVVSVEIVYDRVTDRSRGFAFVTMGSVDDAKEAIRMFDGSQVGGRTVKVNFPEVPRGGERLVMGPKVRNNYRGFVDSPHKIYAGNLGWGLTSQGLRDAFAGQPGFLSAKVIYERDTGRSRGFGFVSFETAEAVEAALTAMNGVEVQGRALRLNLATDRTSGSPPTTDEIAQASVDSSELVSSVST</sequence>
<dbReference type="PROSITE" id="PS50102">
    <property type="entry name" value="RRM"/>
    <property type="match status" value="2"/>
</dbReference>
<dbReference type="CDD" id="cd21609">
    <property type="entry name" value="RRM1_PSRP2_like"/>
    <property type="match status" value="1"/>
</dbReference>
<dbReference type="SMART" id="SM00360">
    <property type="entry name" value="RRM"/>
    <property type="match status" value="2"/>
</dbReference>
<evidence type="ECO:0000256" key="3">
    <source>
        <dbReference type="ARBA" id="ARBA00022640"/>
    </source>
</evidence>
<feature type="compositionally biased region" description="Polar residues" evidence="9">
    <location>
        <begin position="289"/>
        <end position="298"/>
    </location>
</feature>
<dbReference type="InterPro" id="IPR012677">
    <property type="entry name" value="Nucleotide-bd_a/b_plait_sf"/>
</dbReference>
<evidence type="ECO:0000256" key="8">
    <source>
        <dbReference type="PROSITE-ProRule" id="PRU00176"/>
    </source>
</evidence>
<accession>A0AAE1N2R9</accession>
<dbReference type="GO" id="GO:0009535">
    <property type="term" value="C:chloroplast thylakoid membrane"/>
    <property type="evidence" value="ECO:0007669"/>
    <property type="project" value="TreeGrafter"/>
</dbReference>
<feature type="domain" description="RRM" evidence="10">
    <location>
        <begin position="109"/>
        <end position="187"/>
    </location>
</feature>
<dbReference type="AlphaFoldDB" id="A0AAE1N2R9"/>
<dbReference type="GO" id="GO:1901259">
    <property type="term" value="P:chloroplast rRNA processing"/>
    <property type="evidence" value="ECO:0007669"/>
    <property type="project" value="TreeGrafter"/>
</dbReference>
<keyword evidence="7" id="KW-0687">Ribonucleoprotein</keyword>
<evidence type="ECO:0000313" key="12">
    <source>
        <dbReference type="Proteomes" id="UP001293593"/>
    </source>
</evidence>
<dbReference type="InterPro" id="IPR035979">
    <property type="entry name" value="RBD_domain_sf"/>
</dbReference>
<feature type="region of interest" description="Disordered" evidence="9">
    <location>
        <begin position="73"/>
        <end position="106"/>
    </location>
</feature>
<dbReference type="InterPro" id="IPR050502">
    <property type="entry name" value="Euk_RNA-bind_prot"/>
</dbReference>
<comment type="subcellular location">
    <subcellularLocation>
        <location evidence="1">Plastid</location>
        <location evidence="1">Chloroplast</location>
    </subcellularLocation>
</comment>
<keyword evidence="2" id="KW-0150">Chloroplast</keyword>
<evidence type="ECO:0000256" key="7">
    <source>
        <dbReference type="ARBA" id="ARBA00023274"/>
    </source>
</evidence>
<feature type="compositionally biased region" description="Low complexity" evidence="9">
    <location>
        <begin position="306"/>
        <end position="318"/>
    </location>
</feature>
<dbReference type="Proteomes" id="UP001293593">
    <property type="component" value="Unassembled WGS sequence"/>
</dbReference>
<evidence type="ECO:0000256" key="5">
    <source>
        <dbReference type="ARBA" id="ARBA00022737"/>
    </source>
</evidence>
<dbReference type="PANTHER" id="PTHR48025:SF11">
    <property type="entry name" value="RNA-BINDING PROTEIN CP33, CHLOROPLASTIC"/>
    <property type="match status" value="1"/>
</dbReference>
<dbReference type="InterPro" id="IPR048289">
    <property type="entry name" value="RRM2_NsCP33-like"/>
</dbReference>
<evidence type="ECO:0000256" key="2">
    <source>
        <dbReference type="ARBA" id="ARBA00022528"/>
    </source>
</evidence>
<proteinExistence type="predicted"/>
<dbReference type="InterPro" id="IPR000504">
    <property type="entry name" value="RRM_dom"/>
</dbReference>
<protein>
    <recommendedName>
        <fullName evidence="10">RRM domain-containing protein</fullName>
    </recommendedName>
</protein>
<evidence type="ECO:0000256" key="6">
    <source>
        <dbReference type="ARBA" id="ARBA00022884"/>
    </source>
</evidence>
<organism evidence="11 12">
    <name type="scientific">Acacia crassicarpa</name>
    <name type="common">northern wattle</name>
    <dbReference type="NCBI Taxonomy" id="499986"/>
    <lineage>
        <taxon>Eukaryota</taxon>
        <taxon>Viridiplantae</taxon>
        <taxon>Streptophyta</taxon>
        <taxon>Embryophyta</taxon>
        <taxon>Tracheophyta</taxon>
        <taxon>Spermatophyta</taxon>
        <taxon>Magnoliopsida</taxon>
        <taxon>eudicotyledons</taxon>
        <taxon>Gunneridae</taxon>
        <taxon>Pentapetalae</taxon>
        <taxon>rosids</taxon>
        <taxon>fabids</taxon>
        <taxon>Fabales</taxon>
        <taxon>Fabaceae</taxon>
        <taxon>Caesalpinioideae</taxon>
        <taxon>mimosoid clade</taxon>
        <taxon>Acacieae</taxon>
        <taxon>Acacia</taxon>
    </lineage>
</organism>
<evidence type="ECO:0000256" key="4">
    <source>
        <dbReference type="ARBA" id="ARBA00022664"/>
    </source>
</evidence>
<feature type="region of interest" description="Disordered" evidence="9">
    <location>
        <begin position="289"/>
        <end position="318"/>
    </location>
</feature>
<feature type="domain" description="RRM" evidence="10">
    <location>
        <begin position="212"/>
        <end position="290"/>
    </location>
</feature>
<keyword evidence="6 8" id="KW-0694">RNA-binding</keyword>
<dbReference type="FunFam" id="3.30.70.330:FF:000698">
    <property type="entry name" value="33 kDa ribonucleoprotein, chloroplastic"/>
    <property type="match status" value="1"/>
</dbReference>
<dbReference type="CDD" id="cd21608">
    <property type="entry name" value="RRM2_NsCP33_like"/>
    <property type="match status" value="1"/>
</dbReference>
<dbReference type="EMBL" id="JAWXYG010000002">
    <property type="protein sequence ID" value="KAK4281737.1"/>
    <property type="molecule type" value="Genomic_DNA"/>
</dbReference>
<dbReference type="GO" id="GO:1990904">
    <property type="term" value="C:ribonucleoprotein complex"/>
    <property type="evidence" value="ECO:0007669"/>
    <property type="project" value="UniProtKB-KW"/>
</dbReference>
<name>A0AAE1N2R9_9FABA</name>